<dbReference type="RefSeq" id="WP_190427062.1">
    <property type="nucleotide sequence ID" value="NZ_JAMPKK010000016.1"/>
</dbReference>
<dbReference type="PANTHER" id="PTHR37820">
    <property type="entry name" value="CELL DIVISION PROTEIN DIVIB"/>
    <property type="match status" value="1"/>
</dbReference>
<dbReference type="Proteomes" id="UP001442494">
    <property type="component" value="Unassembled WGS sequence"/>
</dbReference>
<dbReference type="InterPro" id="IPR050487">
    <property type="entry name" value="FtsQ_DivIB"/>
</dbReference>
<dbReference type="EMBL" id="JAMPKK010000016">
    <property type="protein sequence ID" value="MEP0864729.1"/>
    <property type="molecule type" value="Genomic_DNA"/>
</dbReference>
<evidence type="ECO:0000313" key="11">
    <source>
        <dbReference type="Proteomes" id="UP001442494"/>
    </source>
</evidence>
<evidence type="ECO:0000259" key="9">
    <source>
        <dbReference type="PROSITE" id="PS51779"/>
    </source>
</evidence>
<dbReference type="InterPro" id="IPR034746">
    <property type="entry name" value="POTRA"/>
</dbReference>
<keyword evidence="2" id="KW-1003">Cell membrane</keyword>
<reference evidence="10 11" key="1">
    <citation type="submission" date="2022-04" db="EMBL/GenBank/DDBJ databases">
        <title>Positive selection, recombination, and allopatry shape intraspecific diversity of widespread and dominant cyanobacteria.</title>
        <authorList>
            <person name="Wei J."/>
            <person name="Shu W."/>
            <person name="Hu C."/>
        </authorList>
    </citation>
    <scope>NUCLEOTIDE SEQUENCE [LARGE SCALE GENOMIC DNA]</scope>
    <source>
        <strain evidence="10 11">GB2-A5</strain>
    </source>
</reference>
<protein>
    <submittedName>
        <fullName evidence="10">FtsQ-type POTRA domain-containing protein</fullName>
    </submittedName>
</protein>
<dbReference type="Pfam" id="PF08478">
    <property type="entry name" value="POTRA_1"/>
    <property type="match status" value="1"/>
</dbReference>
<dbReference type="PROSITE" id="PS51779">
    <property type="entry name" value="POTRA"/>
    <property type="match status" value="1"/>
</dbReference>
<dbReference type="PANTHER" id="PTHR37820:SF1">
    <property type="entry name" value="CELL DIVISION PROTEIN FTSQ"/>
    <property type="match status" value="1"/>
</dbReference>
<comment type="subcellular location">
    <subcellularLocation>
        <location evidence="1">Membrane</location>
    </subcellularLocation>
</comment>
<keyword evidence="3" id="KW-0132">Cell division</keyword>
<name>A0ABV0JNP4_9CYAN</name>
<sequence>MTSIASVSQTELTQRRQKLRRQRRMKSFQAVWRSLFIAGLAGGLVWVTTLPAWVILKPDQIEIEGNKILSKQAIQSLLSLSYPQYLLRLQPEVIAEKLELQPAIEQATVTRQLFPPSLTVQVKERHPVAIALLARTSSPTKTTPRAGSPPQPLSAGLLDEDGVWMPLESYAGLKPTLPLPTLKIIGYRDEYRPYWSALYHAVSRSPVKVFEINWQQPANLILRTEQGMVHFGSYSSRFAYQLAVLDRMRDLPAHLSTSQIAYIDLKNPDSPAIQMKKVTAPVTTNNP</sequence>
<evidence type="ECO:0000313" key="10">
    <source>
        <dbReference type="EMBL" id="MEP0864729.1"/>
    </source>
</evidence>
<proteinExistence type="predicted"/>
<dbReference type="InterPro" id="IPR013685">
    <property type="entry name" value="POTRA_FtsQ_type"/>
</dbReference>
<comment type="caution">
    <text evidence="10">The sequence shown here is derived from an EMBL/GenBank/DDBJ whole genome shotgun (WGS) entry which is preliminary data.</text>
</comment>
<evidence type="ECO:0000256" key="6">
    <source>
        <dbReference type="ARBA" id="ARBA00023136"/>
    </source>
</evidence>
<evidence type="ECO:0000256" key="7">
    <source>
        <dbReference type="ARBA" id="ARBA00023306"/>
    </source>
</evidence>
<accession>A0ABV0JNP4</accession>
<evidence type="ECO:0000256" key="1">
    <source>
        <dbReference type="ARBA" id="ARBA00004370"/>
    </source>
</evidence>
<keyword evidence="7" id="KW-0131">Cell cycle</keyword>
<evidence type="ECO:0000256" key="2">
    <source>
        <dbReference type="ARBA" id="ARBA00022475"/>
    </source>
</evidence>
<keyword evidence="5 8" id="KW-1133">Transmembrane helix</keyword>
<keyword evidence="11" id="KW-1185">Reference proteome</keyword>
<dbReference type="Gene3D" id="3.10.20.310">
    <property type="entry name" value="membrane protein fhac"/>
    <property type="match status" value="1"/>
</dbReference>
<keyword evidence="4 8" id="KW-0812">Transmembrane</keyword>
<evidence type="ECO:0000256" key="5">
    <source>
        <dbReference type="ARBA" id="ARBA00022989"/>
    </source>
</evidence>
<evidence type="ECO:0000256" key="3">
    <source>
        <dbReference type="ARBA" id="ARBA00022618"/>
    </source>
</evidence>
<feature type="domain" description="POTRA" evidence="9">
    <location>
        <begin position="56"/>
        <end position="125"/>
    </location>
</feature>
<feature type="transmembrane region" description="Helical" evidence="8">
    <location>
        <begin position="30"/>
        <end position="56"/>
    </location>
</feature>
<organism evidence="10 11">
    <name type="scientific">Funiculus sociatus GB2-A5</name>
    <dbReference type="NCBI Taxonomy" id="2933946"/>
    <lineage>
        <taxon>Bacteria</taxon>
        <taxon>Bacillati</taxon>
        <taxon>Cyanobacteriota</taxon>
        <taxon>Cyanophyceae</taxon>
        <taxon>Coleofasciculales</taxon>
        <taxon>Coleofasciculaceae</taxon>
        <taxon>Funiculus</taxon>
    </lineage>
</organism>
<evidence type="ECO:0000256" key="8">
    <source>
        <dbReference type="SAM" id="Phobius"/>
    </source>
</evidence>
<keyword evidence="6 8" id="KW-0472">Membrane</keyword>
<gene>
    <name evidence="10" type="ORF">NDI37_09625</name>
</gene>
<evidence type="ECO:0000256" key="4">
    <source>
        <dbReference type="ARBA" id="ARBA00022692"/>
    </source>
</evidence>